<dbReference type="KEGG" id="tva:4771862"/>
<dbReference type="SMR" id="A2E0J7"/>
<reference evidence="3" key="2">
    <citation type="journal article" date="2007" name="Science">
        <title>Draft genome sequence of the sexually transmitted pathogen Trichomonas vaginalis.</title>
        <authorList>
            <person name="Carlton J.M."/>
            <person name="Hirt R.P."/>
            <person name="Silva J.C."/>
            <person name="Delcher A.L."/>
            <person name="Schatz M."/>
            <person name="Zhao Q."/>
            <person name="Wortman J.R."/>
            <person name="Bidwell S.L."/>
            <person name="Alsmark U.C.M."/>
            <person name="Besteiro S."/>
            <person name="Sicheritz-Ponten T."/>
            <person name="Noel C.J."/>
            <person name="Dacks J.B."/>
            <person name="Foster P.G."/>
            <person name="Simillion C."/>
            <person name="Van de Peer Y."/>
            <person name="Miranda-Saavedra D."/>
            <person name="Barton G.J."/>
            <person name="Westrop G.D."/>
            <person name="Mueller S."/>
            <person name="Dessi D."/>
            <person name="Fiori P.L."/>
            <person name="Ren Q."/>
            <person name="Paulsen I."/>
            <person name="Zhang H."/>
            <person name="Bastida-Corcuera F.D."/>
            <person name="Simoes-Barbosa A."/>
            <person name="Brown M.T."/>
            <person name="Hayes R.D."/>
            <person name="Mukherjee M."/>
            <person name="Okumura C.Y."/>
            <person name="Schneider R."/>
            <person name="Smith A.J."/>
            <person name="Vanacova S."/>
            <person name="Villalvazo M."/>
            <person name="Haas B.J."/>
            <person name="Pertea M."/>
            <person name="Feldblyum T.V."/>
            <person name="Utterback T.R."/>
            <person name="Shu C.L."/>
            <person name="Osoegawa K."/>
            <person name="de Jong P.J."/>
            <person name="Hrdy I."/>
            <person name="Horvathova L."/>
            <person name="Zubacova Z."/>
            <person name="Dolezal P."/>
            <person name="Malik S.B."/>
            <person name="Logsdon J.M. Jr."/>
            <person name="Henze K."/>
            <person name="Gupta A."/>
            <person name="Wang C.C."/>
            <person name="Dunne R.L."/>
            <person name="Upcroft J.A."/>
            <person name="Upcroft P."/>
            <person name="White O."/>
            <person name="Salzberg S.L."/>
            <person name="Tang P."/>
            <person name="Chiu C.-H."/>
            <person name="Lee Y.-S."/>
            <person name="Embley T.M."/>
            <person name="Coombs G.H."/>
            <person name="Mottram J.C."/>
            <person name="Tachezy J."/>
            <person name="Fraser-Liggett C.M."/>
            <person name="Johnson P.J."/>
        </authorList>
    </citation>
    <scope>NUCLEOTIDE SEQUENCE [LARGE SCALE GENOMIC DNA]</scope>
    <source>
        <strain evidence="3">G3</strain>
    </source>
</reference>
<keyword evidence="4" id="KW-1185">Reference proteome</keyword>
<dbReference type="AlphaFoldDB" id="A2E0J7"/>
<evidence type="ECO:0000256" key="2">
    <source>
        <dbReference type="SAM" id="MobiDB-lite"/>
    </source>
</evidence>
<dbReference type="RefSeq" id="XP_001326100.1">
    <property type="nucleotide sequence ID" value="XM_001326065.1"/>
</dbReference>
<gene>
    <name evidence="3" type="ORF">TVAG_044390</name>
</gene>
<protein>
    <submittedName>
        <fullName evidence="3">Uncharacterized protein</fullName>
    </submittedName>
</protein>
<dbReference type="InParanoid" id="A2E0J7"/>
<organism evidence="3 4">
    <name type="scientific">Trichomonas vaginalis (strain ATCC PRA-98 / G3)</name>
    <dbReference type="NCBI Taxonomy" id="412133"/>
    <lineage>
        <taxon>Eukaryota</taxon>
        <taxon>Metamonada</taxon>
        <taxon>Parabasalia</taxon>
        <taxon>Trichomonadida</taxon>
        <taxon>Trichomonadidae</taxon>
        <taxon>Trichomonas</taxon>
    </lineage>
</organism>
<dbReference type="VEuPathDB" id="TrichDB:TVAG_044390"/>
<evidence type="ECO:0000256" key="1">
    <source>
        <dbReference type="SAM" id="Coils"/>
    </source>
</evidence>
<dbReference type="VEuPathDB" id="TrichDB:TVAGG3_0549890"/>
<feature type="region of interest" description="Disordered" evidence="2">
    <location>
        <begin position="273"/>
        <end position="302"/>
    </location>
</feature>
<evidence type="ECO:0000313" key="4">
    <source>
        <dbReference type="Proteomes" id="UP000001542"/>
    </source>
</evidence>
<evidence type="ECO:0000313" key="3">
    <source>
        <dbReference type="EMBL" id="EAY13877.1"/>
    </source>
</evidence>
<dbReference type="EMBL" id="DS113279">
    <property type="protein sequence ID" value="EAY13877.1"/>
    <property type="molecule type" value="Genomic_DNA"/>
</dbReference>
<keyword evidence="1" id="KW-0175">Coiled coil</keyword>
<name>A2E0J7_TRIV3</name>
<accession>A2E0J7</accession>
<proteinExistence type="predicted"/>
<feature type="coiled-coil region" evidence="1">
    <location>
        <begin position="86"/>
        <end position="117"/>
    </location>
</feature>
<feature type="compositionally biased region" description="Polar residues" evidence="2">
    <location>
        <begin position="280"/>
        <end position="292"/>
    </location>
</feature>
<sequence>MLSKGQLYINNRENELEINRLKFEIEDAISRRDYATAASLQKDLDNRVERRRRMLAGQKHDNTVSELMALKEQQRQEEFQLRESMRAKARKILTEASQRLEEIEKEHTQQYAKLDRKFSDQTFVQLRRNPDLTIARKAEWYYSQSGNYAVAASLRDQISDRISETMENNERTANQIVNTEIETTLFKQERQKESFKVHLENEKNRLVREAILEMYRIENKYSKLRQHILGNSKIDYQYNRERKIEQETNKVREVLDEEFNMFKNNITLIGIDPHPPMSSRAPQSARFSTMHTPRTPRVDSEEFRSNGIRNPRVIKALEKSLMKREYAVINSASPITN</sequence>
<dbReference type="Proteomes" id="UP000001542">
    <property type="component" value="Unassembled WGS sequence"/>
</dbReference>
<reference evidence="3" key="1">
    <citation type="submission" date="2006-10" db="EMBL/GenBank/DDBJ databases">
        <authorList>
            <person name="Amadeo P."/>
            <person name="Zhao Q."/>
            <person name="Wortman J."/>
            <person name="Fraser-Liggett C."/>
            <person name="Carlton J."/>
        </authorList>
    </citation>
    <scope>NUCLEOTIDE SEQUENCE</scope>
    <source>
        <strain evidence="3">G3</strain>
    </source>
</reference>
<dbReference type="OrthoDB" id="10644011at2759"/>